<evidence type="ECO:0000256" key="5">
    <source>
        <dbReference type="ARBA" id="ARBA00022741"/>
    </source>
</evidence>
<evidence type="ECO:0000256" key="9">
    <source>
        <dbReference type="SAM" id="Coils"/>
    </source>
</evidence>
<evidence type="ECO:0000313" key="14">
    <source>
        <dbReference type="Proteomes" id="UP000696931"/>
    </source>
</evidence>
<dbReference type="Gene3D" id="1.20.5.1930">
    <property type="match status" value="1"/>
</dbReference>
<accession>A0A933SAW4</accession>
<evidence type="ECO:0000256" key="10">
    <source>
        <dbReference type="SAM" id="Phobius"/>
    </source>
</evidence>
<dbReference type="GO" id="GO:0000155">
    <property type="term" value="F:phosphorelay sensor kinase activity"/>
    <property type="evidence" value="ECO:0007669"/>
    <property type="project" value="InterPro"/>
</dbReference>
<evidence type="ECO:0000256" key="1">
    <source>
        <dbReference type="ARBA" id="ARBA00000085"/>
    </source>
</evidence>
<keyword evidence="8" id="KW-0902">Two-component regulatory system</keyword>
<dbReference type="GO" id="GO:0046983">
    <property type="term" value="F:protein dimerization activity"/>
    <property type="evidence" value="ECO:0007669"/>
    <property type="project" value="InterPro"/>
</dbReference>
<dbReference type="PANTHER" id="PTHR24421:SF10">
    <property type="entry name" value="NITRATE_NITRITE SENSOR PROTEIN NARQ"/>
    <property type="match status" value="1"/>
</dbReference>
<evidence type="ECO:0000256" key="6">
    <source>
        <dbReference type="ARBA" id="ARBA00022777"/>
    </source>
</evidence>
<evidence type="ECO:0000256" key="8">
    <source>
        <dbReference type="ARBA" id="ARBA00023012"/>
    </source>
</evidence>
<feature type="coiled-coil region" evidence="9">
    <location>
        <begin position="198"/>
        <end position="231"/>
    </location>
</feature>
<dbReference type="GO" id="GO:0005524">
    <property type="term" value="F:ATP binding"/>
    <property type="evidence" value="ECO:0007669"/>
    <property type="project" value="UniProtKB-KW"/>
</dbReference>
<evidence type="ECO:0000256" key="7">
    <source>
        <dbReference type="ARBA" id="ARBA00022840"/>
    </source>
</evidence>
<feature type="domain" description="Signal transduction histidine kinase subgroup 3 dimerisation and phosphoacceptor" evidence="12">
    <location>
        <begin position="229"/>
        <end position="278"/>
    </location>
</feature>
<evidence type="ECO:0000259" key="12">
    <source>
        <dbReference type="Pfam" id="PF07730"/>
    </source>
</evidence>
<name>A0A933SAW4_UNCEI</name>
<dbReference type="EC" id="2.7.13.3" evidence="2"/>
<keyword evidence="10" id="KW-0812">Transmembrane</keyword>
<sequence length="413" mass="46021">MSTDLLALAFQALFTLVLAGVHFGLWRQQKQRWYATWSIAWMLYAMRLALISAYLLDPVRNEVWLFLHQALTGITALLLLLAAQQFSSNVRWRRRYLFVGLAAVAWAAYSVLVMHNMAIAGASSVVLLSGVTLTTGTVFWRHNRIYPSSGARMLAWVYILWGFHHLDYPFLRPLGQGVLYGVFLDIIFIVSVTVGTLVLVLGQERRQLEQRTQQLEQLSQLLLRAQEEERRRIARELHDEAGQALTALKIELDLEGRKEASALAARALEQVRNLSELLRPQALDDLGLVTALKALADDFTTRTRIEVKVEAGEDDAWAPDVALVLYRVAQEALTNVARHSGAKRAWVKLTRDASGVQLVVEDDGRGAGANPRPHLGLLGMRERVTSVNGQLQLASAAVGGLRVEARLPHKSAI</sequence>
<dbReference type="Pfam" id="PF02518">
    <property type="entry name" value="HATPase_c"/>
    <property type="match status" value="1"/>
</dbReference>
<dbReference type="AlphaFoldDB" id="A0A933SAW4"/>
<keyword evidence="9" id="KW-0175">Coiled coil</keyword>
<dbReference type="Gene3D" id="3.30.565.10">
    <property type="entry name" value="Histidine kinase-like ATPase, C-terminal domain"/>
    <property type="match status" value="1"/>
</dbReference>
<reference evidence="13" key="1">
    <citation type="submission" date="2020-07" db="EMBL/GenBank/DDBJ databases">
        <title>Huge and variable diversity of episymbiotic CPR bacteria and DPANN archaea in groundwater ecosystems.</title>
        <authorList>
            <person name="He C.Y."/>
            <person name="Keren R."/>
            <person name="Whittaker M."/>
            <person name="Farag I.F."/>
            <person name="Doudna J."/>
            <person name="Cate J.H.D."/>
            <person name="Banfield J.F."/>
        </authorList>
    </citation>
    <scope>NUCLEOTIDE SEQUENCE</scope>
    <source>
        <strain evidence="13">NC_groundwater_1813_Pr3_B-0.1um_71_17</strain>
    </source>
</reference>
<dbReference type="InterPro" id="IPR036890">
    <property type="entry name" value="HATPase_C_sf"/>
</dbReference>
<dbReference type="Proteomes" id="UP000696931">
    <property type="component" value="Unassembled WGS sequence"/>
</dbReference>
<feature type="transmembrane region" description="Helical" evidence="10">
    <location>
        <begin position="153"/>
        <end position="171"/>
    </location>
</feature>
<keyword evidence="10" id="KW-0472">Membrane</keyword>
<evidence type="ECO:0000256" key="4">
    <source>
        <dbReference type="ARBA" id="ARBA00022679"/>
    </source>
</evidence>
<gene>
    <name evidence="13" type="ORF">HZA61_02945</name>
</gene>
<feature type="domain" description="Histidine kinase/HSP90-like ATPase" evidence="11">
    <location>
        <begin position="324"/>
        <end position="410"/>
    </location>
</feature>
<evidence type="ECO:0000259" key="11">
    <source>
        <dbReference type="Pfam" id="PF02518"/>
    </source>
</evidence>
<comment type="caution">
    <text evidence="13">The sequence shown here is derived from an EMBL/GenBank/DDBJ whole genome shotgun (WGS) entry which is preliminary data.</text>
</comment>
<dbReference type="InterPro" id="IPR003594">
    <property type="entry name" value="HATPase_dom"/>
</dbReference>
<feature type="transmembrane region" description="Helical" evidence="10">
    <location>
        <begin position="62"/>
        <end position="83"/>
    </location>
</feature>
<keyword evidence="7" id="KW-0067">ATP-binding</keyword>
<proteinExistence type="predicted"/>
<evidence type="ECO:0000313" key="13">
    <source>
        <dbReference type="EMBL" id="MBI5168423.1"/>
    </source>
</evidence>
<dbReference type="InterPro" id="IPR050482">
    <property type="entry name" value="Sensor_HK_TwoCompSys"/>
</dbReference>
<dbReference type="Pfam" id="PF07730">
    <property type="entry name" value="HisKA_3"/>
    <property type="match status" value="1"/>
</dbReference>
<organism evidence="13 14">
    <name type="scientific">Eiseniibacteriota bacterium</name>
    <dbReference type="NCBI Taxonomy" id="2212470"/>
    <lineage>
        <taxon>Bacteria</taxon>
        <taxon>Candidatus Eiseniibacteriota</taxon>
    </lineage>
</organism>
<feature type="transmembrane region" description="Helical" evidence="10">
    <location>
        <begin position="118"/>
        <end position="141"/>
    </location>
</feature>
<dbReference type="InterPro" id="IPR011712">
    <property type="entry name" value="Sig_transdc_His_kin_sub3_dim/P"/>
</dbReference>
<dbReference type="GO" id="GO:0016020">
    <property type="term" value="C:membrane"/>
    <property type="evidence" value="ECO:0007669"/>
    <property type="project" value="InterPro"/>
</dbReference>
<dbReference type="CDD" id="cd16917">
    <property type="entry name" value="HATPase_UhpB-NarQ-NarX-like"/>
    <property type="match status" value="1"/>
</dbReference>
<feature type="transmembrane region" description="Helical" evidence="10">
    <location>
        <begin position="177"/>
        <end position="201"/>
    </location>
</feature>
<evidence type="ECO:0000256" key="2">
    <source>
        <dbReference type="ARBA" id="ARBA00012438"/>
    </source>
</evidence>
<dbReference type="PANTHER" id="PTHR24421">
    <property type="entry name" value="NITRATE/NITRITE SENSOR PROTEIN NARX-RELATED"/>
    <property type="match status" value="1"/>
</dbReference>
<protein>
    <recommendedName>
        <fullName evidence="2">histidine kinase</fullName>
        <ecNumber evidence="2">2.7.13.3</ecNumber>
    </recommendedName>
</protein>
<evidence type="ECO:0000256" key="3">
    <source>
        <dbReference type="ARBA" id="ARBA00022553"/>
    </source>
</evidence>
<keyword evidence="5" id="KW-0547">Nucleotide-binding</keyword>
<keyword evidence="3" id="KW-0597">Phosphoprotein</keyword>
<keyword evidence="6 13" id="KW-0418">Kinase</keyword>
<keyword evidence="10" id="KW-1133">Transmembrane helix</keyword>
<keyword evidence="4" id="KW-0808">Transferase</keyword>
<feature type="transmembrane region" description="Helical" evidence="10">
    <location>
        <begin position="95"/>
        <end position="112"/>
    </location>
</feature>
<dbReference type="EMBL" id="JACRIW010000023">
    <property type="protein sequence ID" value="MBI5168423.1"/>
    <property type="molecule type" value="Genomic_DNA"/>
</dbReference>
<comment type="catalytic activity">
    <reaction evidence="1">
        <text>ATP + protein L-histidine = ADP + protein N-phospho-L-histidine.</text>
        <dbReference type="EC" id="2.7.13.3"/>
    </reaction>
</comment>
<feature type="transmembrane region" description="Helical" evidence="10">
    <location>
        <begin position="6"/>
        <end position="26"/>
    </location>
</feature>
<feature type="transmembrane region" description="Helical" evidence="10">
    <location>
        <begin position="33"/>
        <end position="56"/>
    </location>
</feature>
<dbReference type="SUPFAM" id="SSF55874">
    <property type="entry name" value="ATPase domain of HSP90 chaperone/DNA topoisomerase II/histidine kinase"/>
    <property type="match status" value="1"/>
</dbReference>